<dbReference type="EMBL" id="LAZR01021932">
    <property type="protein sequence ID" value="KKL83622.1"/>
    <property type="molecule type" value="Genomic_DNA"/>
</dbReference>
<comment type="caution">
    <text evidence="2">The sequence shown here is derived from an EMBL/GenBank/DDBJ whole genome shotgun (WGS) entry which is preliminary data.</text>
</comment>
<organism evidence="2">
    <name type="scientific">marine sediment metagenome</name>
    <dbReference type="NCBI Taxonomy" id="412755"/>
    <lineage>
        <taxon>unclassified sequences</taxon>
        <taxon>metagenomes</taxon>
        <taxon>ecological metagenomes</taxon>
    </lineage>
</organism>
<accession>A0A0F9I8C2</accession>
<evidence type="ECO:0000313" key="1">
    <source>
        <dbReference type="EMBL" id="KKL68095.1"/>
    </source>
</evidence>
<protein>
    <submittedName>
        <fullName evidence="2">Uncharacterized protein</fullName>
    </submittedName>
</protein>
<sequence>MSWCDKLHLEVATVHELIQELEAAGNEVREDHIIILEEITREWREKH</sequence>
<dbReference type="EMBL" id="LAZR01026641">
    <property type="protein sequence ID" value="KKL68095.1"/>
    <property type="molecule type" value="Genomic_DNA"/>
</dbReference>
<reference evidence="2" key="1">
    <citation type="journal article" date="2015" name="Nature">
        <title>Complex archaea that bridge the gap between prokaryotes and eukaryotes.</title>
        <authorList>
            <person name="Spang A."/>
            <person name="Saw J.H."/>
            <person name="Jorgensen S.L."/>
            <person name="Zaremba-Niedzwiedzka K."/>
            <person name="Martijn J."/>
            <person name="Lind A.E."/>
            <person name="van Eijk R."/>
            <person name="Schleper C."/>
            <person name="Guy L."/>
            <person name="Ettema T.J."/>
        </authorList>
    </citation>
    <scope>NUCLEOTIDE SEQUENCE</scope>
</reference>
<proteinExistence type="predicted"/>
<evidence type="ECO:0000313" key="2">
    <source>
        <dbReference type="EMBL" id="KKL83622.1"/>
    </source>
</evidence>
<dbReference type="AlphaFoldDB" id="A0A0F9I8C2"/>
<name>A0A0F9I8C2_9ZZZZ</name>
<gene>
    <name evidence="2" type="ORF">LCGC14_1972910</name>
    <name evidence="1" type="ORF">LCGC14_2128400</name>
</gene>